<keyword evidence="1" id="KW-0479">Metal-binding</keyword>
<dbReference type="InterPro" id="IPR043502">
    <property type="entry name" value="DNA/RNA_pol_sf"/>
</dbReference>
<evidence type="ECO:0000313" key="8">
    <source>
        <dbReference type="Proteomes" id="UP000321947"/>
    </source>
</evidence>
<dbReference type="InterPro" id="IPR013103">
    <property type="entry name" value="RVT_2"/>
</dbReference>
<accession>A0A5D3CCP2</accession>
<evidence type="ECO:0000313" key="7">
    <source>
        <dbReference type="Proteomes" id="UP000321393"/>
    </source>
</evidence>
<evidence type="ECO:0000259" key="3">
    <source>
        <dbReference type="Pfam" id="PF07727"/>
    </source>
</evidence>
<dbReference type="AlphaFoldDB" id="A0A5D3CCP2"/>
<dbReference type="PANTHER" id="PTHR42648:SF18">
    <property type="entry name" value="RETROTRANSPOSON, UNCLASSIFIED-LIKE PROTEIN"/>
    <property type="match status" value="1"/>
</dbReference>
<organism evidence="6 8">
    <name type="scientific">Cucumis melo var. makuwa</name>
    <name type="common">Oriental melon</name>
    <dbReference type="NCBI Taxonomy" id="1194695"/>
    <lineage>
        <taxon>Eukaryota</taxon>
        <taxon>Viridiplantae</taxon>
        <taxon>Streptophyta</taxon>
        <taxon>Embryophyta</taxon>
        <taxon>Tracheophyta</taxon>
        <taxon>Spermatophyta</taxon>
        <taxon>Magnoliopsida</taxon>
        <taxon>eudicotyledons</taxon>
        <taxon>Gunneridae</taxon>
        <taxon>Pentapetalae</taxon>
        <taxon>rosids</taxon>
        <taxon>fabids</taxon>
        <taxon>Cucurbitales</taxon>
        <taxon>Cucurbitaceae</taxon>
        <taxon>Benincaseae</taxon>
        <taxon>Cucumis</taxon>
    </lineage>
</organism>
<evidence type="ECO:0000256" key="2">
    <source>
        <dbReference type="ARBA" id="ARBA00022801"/>
    </source>
</evidence>
<dbReference type="SUPFAM" id="SSF56672">
    <property type="entry name" value="DNA/RNA polymerases"/>
    <property type="match status" value="1"/>
</dbReference>
<dbReference type="Proteomes" id="UP000321947">
    <property type="component" value="Unassembled WGS sequence"/>
</dbReference>
<dbReference type="Proteomes" id="UP000321393">
    <property type="component" value="Unassembled WGS sequence"/>
</dbReference>
<keyword evidence="2" id="KW-0378">Hydrolase</keyword>
<dbReference type="InterPro" id="IPR057670">
    <property type="entry name" value="SH3_retrovirus"/>
</dbReference>
<evidence type="ECO:0000259" key="4">
    <source>
        <dbReference type="Pfam" id="PF25597"/>
    </source>
</evidence>
<dbReference type="PANTHER" id="PTHR42648">
    <property type="entry name" value="TRANSPOSASE, PUTATIVE-RELATED"/>
    <property type="match status" value="1"/>
</dbReference>
<dbReference type="EMBL" id="SSTE01008534">
    <property type="protein sequence ID" value="KAA0055477.1"/>
    <property type="molecule type" value="Genomic_DNA"/>
</dbReference>
<dbReference type="Pfam" id="PF07727">
    <property type="entry name" value="RVT_2"/>
    <property type="match status" value="1"/>
</dbReference>
<protein>
    <submittedName>
        <fullName evidence="6">Retrovirus-related Pol polyprotein from transposon TNT 1-94</fullName>
    </submittedName>
</protein>
<dbReference type="OrthoDB" id="4092852at2759"/>
<gene>
    <name evidence="6" type="ORF">E5676_scaffold314G00490</name>
    <name evidence="5" type="ORF">E6C27_scaffold221G00510</name>
</gene>
<dbReference type="EMBL" id="SSTD01012116">
    <property type="protein sequence ID" value="TYK08958.1"/>
    <property type="molecule type" value="Genomic_DNA"/>
</dbReference>
<proteinExistence type="predicted"/>
<name>A0A5D3CCP2_CUCMM</name>
<dbReference type="InterPro" id="IPR039537">
    <property type="entry name" value="Retrotran_Ty1/copia-like"/>
</dbReference>
<dbReference type="Pfam" id="PF25597">
    <property type="entry name" value="SH3_retrovirus"/>
    <property type="match status" value="1"/>
</dbReference>
<evidence type="ECO:0000313" key="5">
    <source>
        <dbReference type="EMBL" id="KAA0055477.1"/>
    </source>
</evidence>
<feature type="domain" description="Retroviral polymerase SH3-like" evidence="4">
    <location>
        <begin position="232"/>
        <end position="284"/>
    </location>
</feature>
<feature type="domain" description="Reverse transcriptase Ty1/copia-type" evidence="3">
    <location>
        <begin position="332"/>
        <end position="536"/>
    </location>
</feature>
<dbReference type="CDD" id="cd09272">
    <property type="entry name" value="RNase_HI_RT_Ty1"/>
    <property type="match status" value="1"/>
</dbReference>
<comment type="caution">
    <text evidence="6">The sequence shown here is derived from an EMBL/GenBank/DDBJ whole genome shotgun (WGS) entry which is preliminary data.</text>
</comment>
<dbReference type="GO" id="GO:0016787">
    <property type="term" value="F:hydrolase activity"/>
    <property type="evidence" value="ECO:0007669"/>
    <property type="project" value="UniProtKB-KW"/>
</dbReference>
<dbReference type="GO" id="GO:0046872">
    <property type="term" value="F:metal ion binding"/>
    <property type="evidence" value="ECO:0007669"/>
    <property type="project" value="UniProtKB-KW"/>
</dbReference>
<evidence type="ECO:0000313" key="6">
    <source>
        <dbReference type="EMBL" id="TYK08958.1"/>
    </source>
</evidence>
<sequence>MAITNKMLMFGDKSEDIIIIEKILISLTPKFNFVVCAIEESKNIDDLSLDELHSSLLVHEQKLKQQDNEEQALKASIETLSSSKEVRGRDETFRNIVKFSNNSMVSVMGKGKITLQNEGDIIHTISNVLQLSKCGSVAREGQKNMVTGLPQIKNHSEICEDCVVGKQHRDSFPTGKSWRAKHVLELIHSDLCGSINLTSNGVFKNFKARVEKEADMPIKILRSDRGGEYNLHKRSKLDGKGEKYIFLDVCEQSKAYKLYNPITKKIVISRDVVFNEAEFWSHEECKPDQVERAQQIKRRFPWIEDYVVTGMEKSDDLVVHFALFADCDPVTFEEGQKAIDLKWVYKTKLNEKCEVDKYKTRLVAKGYKQEFDVDYKEVCAPVARHNTIRLVIALAAQNSCPIFQLDVKSTFLHGDLQEKVFVKQPPSYVKLDCENKVYKLKRALYGLKQAPRAWYSHIGVYFLHERFQKCPYEHTLFVKLGGDGKILIVCVYVDDLIYTGNDVSMFEKFKQLMMFEFDLSDLGKMHYFLGLEVVQSPFGDIDDRKSTLGYVFMLSSGAVSWSSKKQSIVTLLTIEAEFIAATSCVCQAIWLKKILEEL</sequence>
<evidence type="ECO:0000256" key="1">
    <source>
        <dbReference type="ARBA" id="ARBA00022723"/>
    </source>
</evidence>
<reference evidence="7 8" key="1">
    <citation type="submission" date="2019-08" db="EMBL/GenBank/DDBJ databases">
        <title>Draft genome sequences of two oriental melons (Cucumis melo L. var makuwa).</title>
        <authorList>
            <person name="Kwon S.-Y."/>
        </authorList>
    </citation>
    <scope>NUCLEOTIDE SEQUENCE [LARGE SCALE GENOMIC DNA]</scope>
    <source>
        <strain evidence="8">cv. Chang Bougi</strain>
        <strain evidence="7">cv. SW 3</strain>
        <tissue evidence="6">Leaf</tissue>
    </source>
</reference>